<evidence type="ECO:0000313" key="4">
    <source>
        <dbReference type="WBParaSite" id="ASIM_0000925901-mRNA-1"/>
    </source>
</evidence>
<dbReference type="AlphaFoldDB" id="A0A0M3JNL8"/>
<proteinExistence type="predicted"/>
<dbReference type="EMBL" id="UYRR01026028">
    <property type="protein sequence ID" value="VDK35925.1"/>
    <property type="molecule type" value="Genomic_DNA"/>
</dbReference>
<feature type="region of interest" description="Disordered" evidence="1">
    <location>
        <begin position="74"/>
        <end position="110"/>
    </location>
</feature>
<feature type="region of interest" description="Disordered" evidence="1">
    <location>
        <begin position="29"/>
        <end position="54"/>
    </location>
</feature>
<keyword evidence="3" id="KW-1185">Reference proteome</keyword>
<name>A0A0M3JNL8_ANISI</name>
<protein>
    <submittedName>
        <fullName evidence="2 4">Uncharacterized protein</fullName>
    </submittedName>
</protein>
<reference evidence="4" key="1">
    <citation type="submission" date="2017-02" db="UniProtKB">
        <authorList>
            <consortium name="WormBaseParasite"/>
        </authorList>
    </citation>
    <scope>IDENTIFICATION</scope>
</reference>
<dbReference type="WBParaSite" id="ASIM_0000925901-mRNA-1">
    <property type="protein sequence ID" value="ASIM_0000925901-mRNA-1"/>
    <property type="gene ID" value="ASIM_0000925901"/>
</dbReference>
<feature type="compositionally biased region" description="Polar residues" evidence="1">
    <location>
        <begin position="74"/>
        <end position="95"/>
    </location>
</feature>
<gene>
    <name evidence="2" type="ORF">ASIM_LOCUS9002</name>
</gene>
<evidence type="ECO:0000313" key="3">
    <source>
        <dbReference type="Proteomes" id="UP000267096"/>
    </source>
</evidence>
<sequence>MSSVERYRSNTYHSHACHPHLSRFDELRRNVASDTDPSPSCRQANPPNRCVHLSANSTPRDIRIQVPLKNLLKTNSRSQTSVQSSPYTFNINKSTGDAEIHEESDQKRFV</sequence>
<feature type="compositionally biased region" description="Polar residues" evidence="1">
    <location>
        <begin position="32"/>
        <end position="46"/>
    </location>
</feature>
<evidence type="ECO:0000256" key="1">
    <source>
        <dbReference type="SAM" id="MobiDB-lite"/>
    </source>
</evidence>
<accession>A0A0M3JNL8</accession>
<dbReference type="Proteomes" id="UP000267096">
    <property type="component" value="Unassembled WGS sequence"/>
</dbReference>
<feature type="compositionally biased region" description="Basic and acidic residues" evidence="1">
    <location>
        <begin position="96"/>
        <end position="110"/>
    </location>
</feature>
<evidence type="ECO:0000313" key="2">
    <source>
        <dbReference type="EMBL" id="VDK35925.1"/>
    </source>
</evidence>
<organism evidence="4">
    <name type="scientific">Anisakis simplex</name>
    <name type="common">Herring worm</name>
    <dbReference type="NCBI Taxonomy" id="6269"/>
    <lineage>
        <taxon>Eukaryota</taxon>
        <taxon>Metazoa</taxon>
        <taxon>Ecdysozoa</taxon>
        <taxon>Nematoda</taxon>
        <taxon>Chromadorea</taxon>
        <taxon>Rhabditida</taxon>
        <taxon>Spirurina</taxon>
        <taxon>Ascaridomorpha</taxon>
        <taxon>Ascaridoidea</taxon>
        <taxon>Anisakidae</taxon>
        <taxon>Anisakis</taxon>
        <taxon>Anisakis simplex complex</taxon>
    </lineage>
</organism>
<reference evidence="2 3" key="2">
    <citation type="submission" date="2018-11" db="EMBL/GenBank/DDBJ databases">
        <authorList>
            <consortium name="Pathogen Informatics"/>
        </authorList>
    </citation>
    <scope>NUCLEOTIDE SEQUENCE [LARGE SCALE GENOMIC DNA]</scope>
</reference>